<keyword evidence="2" id="KW-1185">Reference proteome</keyword>
<proteinExistence type="predicted"/>
<accession>A0ABW3NZJ7</accession>
<dbReference type="RefSeq" id="WP_380910210.1">
    <property type="nucleotide sequence ID" value="NZ_JBHTLS010000110.1"/>
</dbReference>
<dbReference type="Proteomes" id="UP001597203">
    <property type="component" value="Unassembled WGS sequence"/>
</dbReference>
<sequence>MSDFPADDPLVQRFNARLAELNSPARVALTHLLSHADMLELRDDEQNFLEFIPATATPEMAAIAFRLYARGLNRGVRSGEEAAWAKLRFLIGAAAAPSHF</sequence>
<dbReference type="EMBL" id="JBHTLS010000110">
    <property type="protein sequence ID" value="MFD1104715.1"/>
    <property type="molecule type" value="Genomic_DNA"/>
</dbReference>
<gene>
    <name evidence="1" type="ORF">ACFQ24_07490</name>
</gene>
<evidence type="ECO:0000313" key="1">
    <source>
        <dbReference type="EMBL" id="MFD1104715.1"/>
    </source>
</evidence>
<reference evidence="2" key="1">
    <citation type="journal article" date="2019" name="Int. J. Syst. Evol. Microbiol.">
        <title>The Global Catalogue of Microorganisms (GCM) 10K type strain sequencing project: providing services to taxonomists for standard genome sequencing and annotation.</title>
        <authorList>
            <consortium name="The Broad Institute Genomics Platform"/>
            <consortium name="The Broad Institute Genome Sequencing Center for Infectious Disease"/>
            <person name="Wu L."/>
            <person name="Ma J."/>
        </authorList>
    </citation>
    <scope>NUCLEOTIDE SEQUENCE [LARGE SCALE GENOMIC DNA]</scope>
    <source>
        <strain evidence="2">CCUG 54329</strain>
    </source>
</reference>
<name>A0ABW3NZJ7_9SPHN</name>
<protein>
    <submittedName>
        <fullName evidence="1">Uncharacterized protein</fullName>
    </submittedName>
</protein>
<organism evidence="1 2">
    <name type="scientific">Sphingobium olei</name>
    <dbReference type="NCBI Taxonomy" id="420955"/>
    <lineage>
        <taxon>Bacteria</taxon>
        <taxon>Pseudomonadati</taxon>
        <taxon>Pseudomonadota</taxon>
        <taxon>Alphaproteobacteria</taxon>
        <taxon>Sphingomonadales</taxon>
        <taxon>Sphingomonadaceae</taxon>
        <taxon>Sphingobium</taxon>
    </lineage>
</organism>
<comment type="caution">
    <text evidence="1">The sequence shown here is derived from an EMBL/GenBank/DDBJ whole genome shotgun (WGS) entry which is preliminary data.</text>
</comment>
<evidence type="ECO:0000313" key="2">
    <source>
        <dbReference type="Proteomes" id="UP001597203"/>
    </source>
</evidence>